<evidence type="ECO:0000256" key="1">
    <source>
        <dbReference type="SAM" id="MobiDB-lite"/>
    </source>
</evidence>
<dbReference type="EMBL" id="JANPWB010000002">
    <property type="protein sequence ID" value="KAJ1204572.1"/>
    <property type="molecule type" value="Genomic_DNA"/>
</dbReference>
<feature type="compositionally biased region" description="Polar residues" evidence="1">
    <location>
        <begin position="63"/>
        <end position="72"/>
    </location>
</feature>
<evidence type="ECO:0000313" key="2">
    <source>
        <dbReference type="EMBL" id="KAJ1204572.1"/>
    </source>
</evidence>
<feature type="compositionally biased region" description="Basic and acidic residues" evidence="1">
    <location>
        <begin position="80"/>
        <end position="89"/>
    </location>
</feature>
<protein>
    <submittedName>
        <fullName evidence="2">Uncharacterized protein</fullName>
    </submittedName>
</protein>
<dbReference type="Proteomes" id="UP001066276">
    <property type="component" value="Chromosome 1_2"/>
</dbReference>
<dbReference type="AlphaFoldDB" id="A0AAV7VWB9"/>
<feature type="compositionally biased region" description="Basic and acidic residues" evidence="1">
    <location>
        <begin position="109"/>
        <end position="129"/>
    </location>
</feature>
<feature type="region of interest" description="Disordered" evidence="1">
    <location>
        <begin position="44"/>
        <end position="194"/>
    </location>
</feature>
<comment type="caution">
    <text evidence="2">The sequence shown here is derived from an EMBL/GenBank/DDBJ whole genome shotgun (WGS) entry which is preliminary data.</text>
</comment>
<reference evidence="2" key="1">
    <citation type="journal article" date="2022" name="bioRxiv">
        <title>Sequencing and chromosome-scale assembly of the giantPleurodeles waltlgenome.</title>
        <authorList>
            <person name="Brown T."/>
            <person name="Elewa A."/>
            <person name="Iarovenko S."/>
            <person name="Subramanian E."/>
            <person name="Araus A.J."/>
            <person name="Petzold A."/>
            <person name="Susuki M."/>
            <person name="Suzuki K.-i.T."/>
            <person name="Hayashi T."/>
            <person name="Toyoda A."/>
            <person name="Oliveira C."/>
            <person name="Osipova E."/>
            <person name="Leigh N.D."/>
            <person name="Simon A."/>
            <person name="Yun M.H."/>
        </authorList>
    </citation>
    <scope>NUCLEOTIDE SEQUENCE</scope>
    <source>
        <strain evidence="2">20211129_DDA</strain>
        <tissue evidence="2">Liver</tissue>
    </source>
</reference>
<sequence>MQIPATRSKVQEESKAEVLNDEMQVSLSELTKVAKLFSKQKCHVTGRHYHRTRDTPGAPAVQSFLTRKSSGQEPILRNPGDGRKKRDSSLRPGEAGGGAGEERNDEGEEHTSGAEKEAVTDPRTAREQEDIGTTSGDPREVRTRRQYPKTPASADEAFQTSADLYPGKETCLKGKKKSLKGNTKKMQRCAALRY</sequence>
<name>A0AAV7VWB9_PLEWA</name>
<evidence type="ECO:0000313" key="3">
    <source>
        <dbReference type="Proteomes" id="UP001066276"/>
    </source>
</evidence>
<keyword evidence="3" id="KW-1185">Reference proteome</keyword>
<accession>A0AAV7VWB9</accession>
<feature type="compositionally biased region" description="Basic residues" evidence="1">
    <location>
        <begin position="173"/>
        <end position="187"/>
    </location>
</feature>
<organism evidence="2 3">
    <name type="scientific">Pleurodeles waltl</name>
    <name type="common">Iberian ribbed newt</name>
    <dbReference type="NCBI Taxonomy" id="8319"/>
    <lineage>
        <taxon>Eukaryota</taxon>
        <taxon>Metazoa</taxon>
        <taxon>Chordata</taxon>
        <taxon>Craniata</taxon>
        <taxon>Vertebrata</taxon>
        <taxon>Euteleostomi</taxon>
        <taxon>Amphibia</taxon>
        <taxon>Batrachia</taxon>
        <taxon>Caudata</taxon>
        <taxon>Salamandroidea</taxon>
        <taxon>Salamandridae</taxon>
        <taxon>Pleurodelinae</taxon>
        <taxon>Pleurodeles</taxon>
    </lineage>
</organism>
<gene>
    <name evidence="2" type="ORF">NDU88_000018</name>
</gene>
<proteinExistence type="predicted"/>